<protein>
    <submittedName>
        <fullName evidence="2">Uncharacterized protein</fullName>
    </submittedName>
</protein>
<feature type="chain" id="PRO_5008502200" evidence="1">
    <location>
        <begin position="26"/>
        <end position="74"/>
    </location>
</feature>
<organism evidence="2 3">
    <name type="scientific">Caballeronia udeis</name>
    <dbReference type="NCBI Taxonomy" id="1232866"/>
    <lineage>
        <taxon>Bacteria</taxon>
        <taxon>Pseudomonadati</taxon>
        <taxon>Pseudomonadota</taxon>
        <taxon>Betaproteobacteria</taxon>
        <taxon>Burkholderiales</taxon>
        <taxon>Burkholderiaceae</taxon>
        <taxon>Caballeronia</taxon>
    </lineage>
</organism>
<dbReference type="EMBL" id="FCOK02000195">
    <property type="protein sequence ID" value="SAL75213.1"/>
    <property type="molecule type" value="Genomic_DNA"/>
</dbReference>
<dbReference type="PROSITE" id="PS51257">
    <property type="entry name" value="PROKAR_LIPOPROTEIN"/>
    <property type="match status" value="1"/>
</dbReference>
<dbReference type="AlphaFoldDB" id="A0A158K3A0"/>
<accession>A0A158K3A0</accession>
<reference evidence="2 3" key="1">
    <citation type="submission" date="2016-01" db="EMBL/GenBank/DDBJ databases">
        <authorList>
            <person name="Oliw E.H."/>
        </authorList>
    </citation>
    <scope>NUCLEOTIDE SEQUENCE [LARGE SCALE GENOMIC DNA]</scope>
    <source>
        <strain evidence="2">LMG 27134</strain>
    </source>
</reference>
<evidence type="ECO:0000256" key="1">
    <source>
        <dbReference type="SAM" id="SignalP"/>
    </source>
</evidence>
<gene>
    <name evidence="2" type="ORF">AWB69_09291</name>
</gene>
<evidence type="ECO:0000313" key="3">
    <source>
        <dbReference type="Proteomes" id="UP000054683"/>
    </source>
</evidence>
<proteinExistence type="predicted"/>
<feature type="signal peptide" evidence="1">
    <location>
        <begin position="1"/>
        <end position="25"/>
    </location>
</feature>
<keyword evidence="1" id="KW-0732">Signal</keyword>
<dbReference type="Proteomes" id="UP000054683">
    <property type="component" value="Unassembled WGS sequence"/>
</dbReference>
<evidence type="ECO:0000313" key="2">
    <source>
        <dbReference type="EMBL" id="SAL75213.1"/>
    </source>
</evidence>
<sequence length="74" mass="8067">MIRMAASCVRIVIFLMSSTFLPVSASFACKVIAASTAVCEWNSAGNEILKSTFSITYEPYGRWNLNALPLKSTS</sequence>
<name>A0A158K3A0_9BURK</name>